<sequence length="111" mass="12150">GTGKIFLYRILLANFINDGCIILTTATSGIAANLLPGGRTAHSKFKIPIKFEPMAMCHFNKQSDLCALIDRASAIIWDEVPMANRKAFEAVDCTFRDMLGVDLPFGGKVMI</sequence>
<keyword evidence="1" id="KW-0233">DNA recombination</keyword>
<dbReference type="PANTHER" id="PTHR10492">
    <property type="match status" value="1"/>
</dbReference>
<comment type="catalytic activity">
    <reaction evidence="1">
        <text>ATP + H2O = ADP + phosphate + H(+)</text>
        <dbReference type="Rhea" id="RHEA:13065"/>
        <dbReference type="ChEBI" id="CHEBI:15377"/>
        <dbReference type="ChEBI" id="CHEBI:15378"/>
        <dbReference type="ChEBI" id="CHEBI:30616"/>
        <dbReference type="ChEBI" id="CHEBI:43474"/>
        <dbReference type="ChEBI" id="CHEBI:456216"/>
        <dbReference type="EC" id="5.6.2.3"/>
    </reaction>
</comment>
<feature type="domain" description="DNA helicase Pif1-like DEAD-box helicase" evidence="2">
    <location>
        <begin position="1"/>
        <end position="111"/>
    </location>
</feature>
<keyword evidence="1" id="KW-0378">Hydrolase</keyword>
<keyword evidence="1" id="KW-0227">DNA damage</keyword>
<dbReference type="GO" id="GO:0016787">
    <property type="term" value="F:hydrolase activity"/>
    <property type="evidence" value="ECO:0007669"/>
    <property type="project" value="UniProtKB-KW"/>
</dbReference>
<organism evidence="3">
    <name type="scientific">Sesamum latifolium</name>
    <dbReference type="NCBI Taxonomy" id="2727402"/>
    <lineage>
        <taxon>Eukaryota</taxon>
        <taxon>Viridiplantae</taxon>
        <taxon>Streptophyta</taxon>
        <taxon>Embryophyta</taxon>
        <taxon>Tracheophyta</taxon>
        <taxon>Spermatophyta</taxon>
        <taxon>Magnoliopsida</taxon>
        <taxon>eudicotyledons</taxon>
        <taxon>Gunneridae</taxon>
        <taxon>Pentapetalae</taxon>
        <taxon>asterids</taxon>
        <taxon>lamiids</taxon>
        <taxon>Lamiales</taxon>
        <taxon>Pedaliaceae</taxon>
        <taxon>Sesamum</taxon>
    </lineage>
</organism>
<dbReference type="PANTHER" id="PTHR10492:SF57">
    <property type="entry name" value="ATP-DEPENDENT DNA HELICASE"/>
    <property type="match status" value="1"/>
</dbReference>
<dbReference type="GO" id="GO:0005524">
    <property type="term" value="F:ATP binding"/>
    <property type="evidence" value="ECO:0007669"/>
    <property type="project" value="UniProtKB-KW"/>
</dbReference>
<feature type="non-terminal residue" evidence="3">
    <location>
        <position position="1"/>
    </location>
</feature>
<name>A0AAW2Y6L7_9LAMI</name>
<keyword evidence="1" id="KW-0234">DNA repair</keyword>
<dbReference type="Gene3D" id="3.40.50.300">
    <property type="entry name" value="P-loop containing nucleotide triphosphate hydrolases"/>
    <property type="match status" value="1"/>
</dbReference>
<dbReference type="Pfam" id="PF05970">
    <property type="entry name" value="PIF1"/>
    <property type="match status" value="1"/>
</dbReference>
<accession>A0AAW2Y6L7</accession>
<reference evidence="3" key="2">
    <citation type="journal article" date="2024" name="Plant">
        <title>Genomic evolution and insights into agronomic trait innovations of Sesamum species.</title>
        <authorList>
            <person name="Miao H."/>
            <person name="Wang L."/>
            <person name="Qu L."/>
            <person name="Liu H."/>
            <person name="Sun Y."/>
            <person name="Le M."/>
            <person name="Wang Q."/>
            <person name="Wei S."/>
            <person name="Zheng Y."/>
            <person name="Lin W."/>
            <person name="Duan Y."/>
            <person name="Cao H."/>
            <person name="Xiong S."/>
            <person name="Wang X."/>
            <person name="Wei L."/>
            <person name="Li C."/>
            <person name="Ma Q."/>
            <person name="Ju M."/>
            <person name="Zhao R."/>
            <person name="Li G."/>
            <person name="Mu C."/>
            <person name="Tian Q."/>
            <person name="Mei H."/>
            <person name="Zhang T."/>
            <person name="Gao T."/>
            <person name="Zhang H."/>
        </authorList>
    </citation>
    <scope>NUCLEOTIDE SEQUENCE</scope>
    <source>
        <strain evidence="3">KEN1</strain>
    </source>
</reference>
<keyword evidence="1" id="KW-0067">ATP-binding</keyword>
<dbReference type="EC" id="5.6.2.3" evidence="1"/>
<dbReference type="GO" id="GO:0000723">
    <property type="term" value="P:telomere maintenance"/>
    <property type="evidence" value="ECO:0007669"/>
    <property type="project" value="InterPro"/>
</dbReference>
<comment type="similarity">
    <text evidence="1">Belongs to the helicase family.</text>
</comment>
<protein>
    <recommendedName>
        <fullName evidence="1">ATP-dependent DNA helicase</fullName>
        <ecNumber evidence="1">5.6.2.3</ecNumber>
    </recommendedName>
</protein>
<reference evidence="3" key="1">
    <citation type="submission" date="2020-06" db="EMBL/GenBank/DDBJ databases">
        <authorList>
            <person name="Li T."/>
            <person name="Hu X."/>
            <person name="Zhang T."/>
            <person name="Song X."/>
            <person name="Zhang H."/>
            <person name="Dai N."/>
            <person name="Sheng W."/>
            <person name="Hou X."/>
            <person name="Wei L."/>
        </authorList>
    </citation>
    <scope>NUCLEOTIDE SEQUENCE</scope>
    <source>
        <strain evidence="3">KEN1</strain>
        <tissue evidence="3">Leaf</tissue>
    </source>
</reference>
<dbReference type="EMBL" id="JACGWN010000001">
    <property type="protein sequence ID" value="KAL0461354.1"/>
    <property type="molecule type" value="Genomic_DNA"/>
</dbReference>
<keyword evidence="1" id="KW-0347">Helicase</keyword>
<evidence type="ECO:0000259" key="2">
    <source>
        <dbReference type="Pfam" id="PF05970"/>
    </source>
</evidence>
<keyword evidence="1" id="KW-0547">Nucleotide-binding</keyword>
<dbReference type="InterPro" id="IPR010285">
    <property type="entry name" value="DNA_helicase_pif1-like_DEAD"/>
</dbReference>
<proteinExistence type="inferred from homology"/>
<comment type="caution">
    <text evidence="3">The sequence shown here is derived from an EMBL/GenBank/DDBJ whole genome shotgun (WGS) entry which is preliminary data.</text>
</comment>
<gene>
    <name evidence="3" type="ORF">Slati_0023000</name>
</gene>
<dbReference type="AlphaFoldDB" id="A0AAW2Y6L7"/>
<comment type="cofactor">
    <cofactor evidence="1">
        <name>Mg(2+)</name>
        <dbReference type="ChEBI" id="CHEBI:18420"/>
    </cofactor>
</comment>
<dbReference type="InterPro" id="IPR027417">
    <property type="entry name" value="P-loop_NTPase"/>
</dbReference>
<dbReference type="GO" id="GO:0006310">
    <property type="term" value="P:DNA recombination"/>
    <property type="evidence" value="ECO:0007669"/>
    <property type="project" value="UniProtKB-KW"/>
</dbReference>
<dbReference type="GO" id="GO:0043139">
    <property type="term" value="F:5'-3' DNA helicase activity"/>
    <property type="evidence" value="ECO:0007669"/>
    <property type="project" value="UniProtKB-EC"/>
</dbReference>
<dbReference type="GO" id="GO:0006281">
    <property type="term" value="P:DNA repair"/>
    <property type="evidence" value="ECO:0007669"/>
    <property type="project" value="UniProtKB-KW"/>
</dbReference>
<evidence type="ECO:0000256" key="1">
    <source>
        <dbReference type="RuleBase" id="RU363044"/>
    </source>
</evidence>
<evidence type="ECO:0000313" key="3">
    <source>
        <dbReference type="EMBL" id="KAL0461354.1"/>
    </source>
</evidence>